<dbReference type="EMBL" id="PQFF01000273">
    <property type="protein sequence ID" value="RHZ67829.1"/>
    <property type="molecule type" value="Genomic_DNA"/>
</dbReference>
<dbReference type="AlphaFoldDB" id="A0A397HX33"/>
<reference evidence="2 3" key="1">
    <citation type="submission" date="2018-08" db="EMBL/GenBank/DDBJ databases">
        <title>Genome and evolution of the arbuscular mycorrhizal fungus Diversispora epigaea (formerly Glomus versiforme) and its bacterial endosymbionts.</title>
        <authorList>
            <person name="Sun X."/>
            <person name="Fei Z."/>
            <person name="Harrison M."/>
        </authorList>
    </citation>
    <scope>NUCLEOTIDE SEQUENCE [LARGE SCALE GENOMIC DNA]</scope>
    <source>
        <strain evidence="2 3">IT104</strain>
    </source>
</reference>
<feature type="signal peptide" evidence="1">
    <location>
        <begin position="1"/>
        <end position="20"/>
    </location>
</feature>
<evidence type="ECO:0000313" key="3">
    <source>
        <dbReference type="Proteomes" id="UP000266861"/>
    </source>
</evidence>
<dbReference type="Proteomes" id="UP000266861">
    <property type="component" value="Unassembled WGS sequence"/>
</dbReference>
<evidence type="ECO:0000313" key="2">
    <source>
        <dbReference type="EMBL" id="RHZ67829.1"/>
    </source>
</evidence>
<keyword evidence="3" id="KW-1185">Reference proteome</keyword>
<accession>A0A397HX33</accession>
<name>A0A397HX33_9GLOM</name>
<keyword evidence="1" id="KW-0732">Signal</keyword>
<feature type="chain" id="PRO_5017301285" evidence="1">
    <location>
        <begin position="21"/>
        <end position="111"/>
    </location>
</feature>
<organism evidence="2 3">
    <name type="scientific">Diversispora epigaea</name>
    <dbReference type="NCBI Taxonomy" id="1348612"/>
    <lineage>
        <taxon>Eukaryota</taxon>
        <taxon>Fungi</taxon>
        <taxon>Fungi incertae sedis</taxon>
        <taxon>Mucoromycota</taxon>
        <taxon>Glomeromycotina</taxon>
        <taxon>Glomeromycetes</taxon>
        <taxon>Diversisporales</taxon>
        <taxon>Diversisporaceae</taxon>
        <taxon>Diversispora</taxon>
    </lineage>
</organism>
<comment type="caution">
    <text evidence="2">The sequence shown here is derived from an EMBL/GenBank/DDBJ whole genome shotgun (WGS) entry which is preliminary data.</text>
</comment>
<sequence length="111" mass="12169">MNQSLILVFILLATLSVVNALPHQLSKRETQWGKCSDSNEYLLLGVTSRSRTWGNPDSNPLYAFSTPVLTQFGGESEESYPIASYTIASYPIASYPTASYPIAISSYPIAE</sequence>
<gene>
    <name evidence="2" type="ORF">Glove_299g42</name>
</gene>
<proteinExistence type="predicted"/>
<evidence type="ECO:0000256" key="1">
    <source>
        <dbReference type="SAM" id="SignalP"/>
    </source>
</evidence>
<protein>
    <submittedName>
        <fullName evidence="2">Uncharacterized protein</fullName>
    </submittedName>
</protein>
<dbReference type="OrthoDB" id="2396746at2759"/>